<dbReference type="EMBL" id="MFAB01000021">
    <property type="protein sequence ID" value="OGD68593.1"/>
    <property type="molecule type" value="Genomic_DNA"/>
</dbReference>
<dbReference type="Pfam" id="PF00581">
    <property type="entry name" value="Rhodanese"/>
    <property type="match status" value="1"/>
</dbReference>
<dbReference type="SMART" id="SM00450">
    <property type="entry name" value="RHOD"/>
    <property type="match status" value="1"/>
</dbReference>
<dbReference type="AlphaFoldDB" id="A0A1F5EMJ1"/>
<dbReference type="SUPFAM" id="SSF52821">
    <property type="entry name" value="Rhodanese/Cell cycle control phosphatase"/>
    <property type="match status" value="1"/>
</dbReference>
<protein>
    <recommendedName>
        <fullName evidence="1">Rhodanese domain-containing protein</fullName>
    </recommendedName>
</protein>
<comment type="caution">
    <text evidence="2">The sequence shown here is derived from an EMBL/GenBank/DDBJ whole genome shotgun (WGS) entry which is preliminary data.</text>
</comment>
<name>A0A1F5EMJ1_9BACT</name>
<organism evidence="2 3">
    <name type="scientific">Candidatus Campbellbacteria bacterium RIFCSPLOWO2_01_FULL_34_15</name>
    <dbReference type="NCBI Taxonomy" id="1797579"/>
    <lineage>
        <taxon>Bacteria</taxon>
        <taxon>Candidatus Campbelliibacteriota</taxon>
    </lineage>
</organism>
<dbReference type="PANTHER" id="PTHR43031:SF1">
    <property type="entry name" value="PYRIDINE NUCLEOTIDE-DISULPHIDE OXIDOREDUCTASE"/>
    <property type="match status" value="1"/>
</dbReference>
<gene>
    <name evidence="2" type="ORF">A2996_01690</name>
</gene>
<dbReference type="Gene3D" id="3.40.250.10">
    <property type="entry name" value="Rhodanese-like domain"/>
    <property type="match status" value="1"/>
</dbReference>
<dbReference type="InterPro" id="IPR036873">
    <property type="entry name" value="Rhodanese-like_dom_sf"/>
</dbReference>
<evidence type="ECO:0000313" key="2">
    <source>
        <dbReference type="EMBL" id="OGD68593.1"/>
    </source>
</evidence>
<proteinExistence type="predicted"/>
<accession>A0A1F5EMJ1</accession>
<feature type="domain" description="Rhodanese" evidence="1">
    <location>
        <begin position="15"/>
        <end position="96"/>
    </location>
</feature>
<sequence>MLQRISKEEFKKKLDSGEYILIDVRTQDENNQMKIADSLVCDITRSDFAEKIHSLDKDKKYLIYCMSGNRSSHALGFMGQVGFKEVYELEGGIMNW</sequence>
<dbReference type="CDD" id="cd00158">
    <property type="entry name" value="RHOD"/>
    <property type="match status" value="1"/>
</dbReference>
<reference evidence="2 3" key="1">
    <citation type="journal article" date="2016" name="Nat. Commun.">
        <title>Thousands of microbial genomes shed light on interconnected biogeochemical processes in an aquifer system.</title>
        <authorList>
            <person name="Anantharaman K."/>
            <person name="Brown C.T."/>
            <person name="Hug L.A."/>
            <person name="Sharon I."/>
            <person name="Castelle C.J."/>
            <person name="Probst A.J."/>
            <person name="Thomas B.C."/>
            <person name="Singh A."/>
            <person name="Wilkins M.J."/>
            <person name="Karaoz U."/>
            <person name="Brodie E.L."/>
            <person name="Williams K.H."/>
            <person name="Hubbard S.S."/>
            <person name="Banfield J.F."/>
        </authorList>
    </citation>
    <scope>NUCLEOTIDE SEQUENCE [LARGE SCALE GENOMIC DNA]</scope>
</reference>
<evidence type="ECO:0000259" key="1">
    <source>
        <dbReference type="PROSITE" id="PS50206"/>
    </source>
</evidence>
<dbReference type="InterPro" id="IPR050229">
    <property type="entry name" value="GlpE_sulfurtransferase"/>
</dbReference>
<dbReference type="InterPro" id="IPR001763">
    <property type="entry name" value="Rhodanese-like_dom"/>
</dbReference>
<dbReference type="STRING" id="1797579.A2996_01690"/>
<dbReference type="Proteomes" id="UP000176865">
    <property type="component" value="Unassembled WGS sequence"/>
</dbReference>
<evidence type="ECO:0000313" key="3">
    <source>
        <dbReference type="Proteomes" id="UP000176865"/>
    </source>
</evidence>
<dbReference type="PANTHER" id="PTHR43031">
    <property type="entry name" value="FAD-DEPENDENT OXIDOREDUCTASE"/>
    <property type="match status" value="1"/>
</dbReference>
<dbReference type="PROSITE" id="PS50206">
    <property type="entry name" value="RHODANESE_3"/>
    <property type="match status" value="1"/>
</dbReference>